<feature type="compositionally biased region" description="Basic residues" evidence="1">
    <location>
        <begin position="20"/>
        <end position="33"/>
    </location>
</feature>
<name>A0A9Q1ETA3_SYNKA</name>
<evidence type="ECO:0000256" key="1">
    <source>
        <dbReference type="SAM" id="MobiDB-lite"/>
    </source>
</evidence>
<keyword evidence="3" id="KW-1185">Reference proteome</keyword>
<accession>A0A9Q1ETA3</accession>
<proteinExistence type="predicted"/>
<comment type="caution">
    <text evidence="2">The sequence shown here is derived from an EMBL/GenBank/DDBJ whole genome shotgun (WGS) entry which is preliminary data.</text>
</comment>
<dbReference type="EMBL" id="JAINUF010000012">
    <property type="protein sequence ID" value="KAJ8344677.1"/>
    <property type="molecule type" value="Genomic_DNA"/>
</dbReference>
<sequence>MSIRKYSGWRLRPDMAARGNRTRRHAQQGRKSRQNNCTRGGTDGHGGENMSPLVIKDGGCVRCRLRSADPSGREAIGSCPLSEGNKNKRHMTR</sequence>
<feature type="region of interest" description="Disordered" evidence="1">
    <location>
        <begin position="1"/>
        <end position="53"/>
    </location>
</feature>
<feature type="region of interest" description="Disordered" evidence="1">
    <location>
        <begin position="70"/>
        <end position="93"/>
    </location>
</feature>
<evidence type="ECO:0000313" key="3">
    <source>
        <dbReference type="Proteomes" id="UP001152622"/>
    </source>
</evidence>
<gene>
    <name evidence="2" type="ORF">SKAU_G00288700</name>
</gene>
<dbReference type="Proteomes" id="UP001152622">
    <property type="component" value="Chromosome 12"/>
</dbReference>
<protein>
    <submittedName>
        <fullName evidence="2">Uncharacterized protein</fullName>
    </submittedName>
</protein>
<organism evidence="2 3">
    <name type="scientific">Synaphobranchus kaupii</name>
    <name type="common">Kaup's arrowtooth eel</name>
    <dbReference type="NCBI Taxonomy" id="118154"/>
    <lineage>
        <taxon>Eukaryota</taxon>
        <taxon>Metazoa</taxon>
        <taxon>Chordata</taxon>
        <taxon>Craniata</taxon>
        <taxon>Vertebrata</taxon>
        <taxon>Euteleostomi</taxon>
        <taxon>Actinopterygii</taxon>
        <taxon>Neopterygii</taxon>
        <taxon>Teleostei</taxon>
        <taxon>Anguilliformes</taxon>
        <taxon>Synaphobranchidae</taxon>
        <taxon>Synaphobranchus</taxon>
    </lineage>
</organism>
<reference evidence="2" key="1">
    <citation type="journal article" date="2023" name="Science">
        <title>Genome structures resolve the early diversification of teleost fishes.</title>
        <authorList>
            <person name="Parey E."/>
            <person name="Louis A."/>
            <person name="Montfort J."/>
            <person name="Bouchez O."/>
            <person name="Roques C."/>
            <person name="Iampietro C."/>
            <person name="Lluch J."/>
            <person name="Castinel A."/>
            <person name="Donnadieu C."/>
            <person name="Desvignes T."/>
            <person name="Floi Bucao C."/>
            <person name="Jouanno E."/>
            <person name="Wen M."/>
            <person name="Mejri S."/>
            <person name="Dirks R."/>
            <person name="Jansen H."/>
            <person name="Henkel C."/>
            <person name="Chen W.J."/>
            <person name="Zahm M."/>
            <person name="Cabau C."/>
            <person name="Klopp C."/>
            <person name="Thompson A.W."/>
            <person name="Robinson-Rechavi M."/>
            <person name="Braasch I."/>
            <person name="Lecointre G."/>
            <person name="Bobe J."/>
            <person name="Postlethwait J.H."/>
            <person name="Berthelot C."/>
            <person name="Roest Crollius H."/>
            <person name="Guiguen Y."/>
        </authorList>
    </citation>
    <scope>NUCLEOTIDE SEQUENCE</scope>
    <source>
        <strain evidence="2">WJC10195</strain>
    </source>
</reference>
<evidence type="ECO:0000313" key="2">
    <source>
        <dbReference type="EMBL" id="KAJ8344677.1"/>
    </source>
</evidence>
<dbReference type="AlphaFoldDB" id="A0A9Q1ETA3"/>